<keyword evidence="2" id="KW-0723">Serine/threonine-protein kinase</keyword>
<protein>
    <submittedName>
        <fullName evidence="12">TKL/IRAK protein kinase</fullName>
    </submittedName>
</protein>
<dbReference type="STRING" id="595528.A0A0D2UGK4"/>
<evidence type="ECO:0000256" key="3">
    <source>
        <dbReference type="ARBA" id="ARBA00022614"/>
    </source>
</evidence>
<dbReference type="AlphaFoldDB" id="A0A0D2UGK4"/>
<proteinExistence type="predicted"/>
<dbReference type="GO" id="GO:0005524">
    <property type="term" value="F:ATP binding"/>
    <property type="evidence" value="ECO:0007669"/>
    <property type="project" value="UniProtKB-UniRule"/>
</dbReference>
<keyword evidence="12" id="KW-0418">Kinase</keyword>
<feature type="binding site" evidence="8">
    <location>
        <position position="492"/>
    </location>
    <ligand>
        <name>ATP</name>
        <dbReference type="ChEBI" id="CHEBI:30616"/>
    </ligand>
</feature>
<keyword evidence="5 8" id="KW-0547">Nucleotide-binding</keyword>
<dbReference type="Pfam" id="PF07714">
    <property type="entry name" value="PK_Tyr_Ser-Thr"/>
    <property type="match status" value="1"/>
</dbReference>
<evidence type="ECO:0000256" key="7">
    <source>
        <dbReference type="PROSITE-ProRule" id="PRU00175"/>
    </source>
</evidence>
<dbReference type="GO" id="GO:0005634">
    <property type="term" value="C:nucleus"/>
    <property type="evidence" value="ECO:0007669"/>
    <property type="project" value="TreeGrafter"/>
</dbReference>
<dbReference type="InterPro" id="IPR000719">
    <property type="entry name" value="Prot_kinase_dom"/>
</dbReference>
<evidence type="ECO:0000256" key="8">
    <source>
        <dbReference type="PROSITE-ProRule" id="PRU10141"/>
    </source>
</evidence>
<feature type="compositionally biased region" description="Polar residues" evidence="9">
    <location>
        <begin position="409"/>
        <end position="420"/>
    </location>
</feature>
<dbReference type="GO" id="GO:0006913">
    <property type="term" value="P:nucleocytoplasmic transport"/>
    <property type="evidence" value="ECO:0007669"/>
    <property type="project" value="TreeGrafter"/>
</dbReference>
<accession>A0A0D2UGK4</accession>
<dbReference type="InterPro" id="IPR017441">
    <property type="entry name" value="Protein_kinase_ATP_BS"/>
</dbReference>
<dbReference type="CDD" id="cd00116">
    <property type="entry name" value="LRR_RI"/>
    <property type="match status" value="1"/>
</dbReference>
<evidence type="ECO:0000313" key="13">
    <source>
        <dbReference type="Proteomes" id="UP000008743"/>
    </source>
</evidence>
<keyword evidence="1" id="KW-0343">GTPase activation</keyword>
<dbReference type="GO" id="GO:0008270">
    <property type="term" value="F:zinc ion binding"/>
    <property type="evidence" value="ECO:0007669"/>
    <property type="project" value="UniProtKB-KW"/>
</dbReference>
<dbReference type="PROSITE" id="PS00107">
    <property type="entry name" value="PROTEIN_KINASE_ATP"/>
    <property type="match status" value="1"/>
</dbReference>
<name>A0A0D2UGK4_CAPO3</name>
<feature type="region of interest" description="Disordered" evidence="9">
    <location>
        <begin position="386"/>
        <end position="420"/>
    </location>
</feature>
<keyword evidence="7" id="KW-0479">Metal-binding</keyword>
<dbReference type="PROSITE" id="PS00108">
    <property type="entry name" value="PROTEIN_KINASE_ST"/>
    <property type="match status" value="1"/>
</dbReference>
<evidence type="ECO:0000256" key="1">
    <source>
        <dbReference type="ARBA" id="ARBA00022468"/>
    </source>
</evidence>
<dbReference type="EMBL" id="KE346366">
    <property type="protein sequence ID" value="KJE94206.1"/>
    <property type="molecule type" value="Genomic_DNA"/>
</dbReference>
<keyword evidence="13" id="KW-1185">Reference proteome</keyword>
<dbReference type="GO" id="GO:0005829">
    <property type="term" value="C:cytosol"/>
    <property type="evidence" value="ECO:0007669"/>
    <property type="project" value="TreeGrafter"/>
</dbReference>
<dbReference type="Gene3D" id="1.10.510.10">
    <property type="entry name" value="Transferase(Phosphotransferase) domain 1"/>
    <property type="match status" value="1"/>
</dbReference>
<dbReference type="Pfam" id="PF13516">
    <property type="entry name" value="LRR_6"/>
    <property type="match status" value="11"/>
</dbReference>
<dbReference type="GO" id="GO:0004674">
    <property type="term" value="F:protein serine/threonine kinase activity"/>
    <property type="evidence" value="ECO:0007669"/>
    <property type="project" value="UniProtKB-KW"/>
</dbReference>
<dbReference type="InterPro" id="IPR008271">
    <property type="entry name" value="Ser/Thr_kinase_AS"/>
</dbReference>
<keyword evidence="4" id="KW-0677">Repeat</keyword>
<dbReference type="Proteomes" id="UP000008743">
    <property type="component" value="Unassembled WGS sequence"/>
</dbReference>
<dbReference type="SUPFAM" id="SSF57850">
    <property type="entry name" value="RING/U-box"/>
    <property type="match status" value="1"/>
</dbReference>
<dbReference type="GO" id="GO:0031267">
    <property type="term" value="F:small GTPase binding"/>
    <property type="evidence" value="ECO:0007669"/>
    <property type="project" value="TreeGrafter"/>
</dbReference>
<dbReference type="InterPro" id="IPR027038">
    <property type="entry name" value="RanGap"/>
</dbReference>
<dbReference type="InterPro" id="IPR013083">
    <property type="entry name" value="Znf_RING/FYVE/PHD"/>
</dbReference>
<keyword evidence="12" id="KW-0808">Transferase</keyword>
<dbReference type="InParanoid" id="A0A0D2UGK4"/>
<dbReference type="Gene3D" id="3.30.40.10">
    <property type="entry name" value="Zinc/RING finger domain, C3HC4 (zinc finger)"/>
    <property type="match status" value="1"/>
</dbReference>
<dbReference type="PROSITE" id="PS50089">
    <property type="entry name" value="ZF_RING_2"/>
    <property type="match status" value="1"/>
</dbReference>
<feature type="domain" description="RING-type" evidence="11">
    <location>
        <begin position="754"/>
        <end position="793"/>
    </location>
</feature>
<evidence type="ECO:0000256" key="2">
    <source>
        <dbReference type="ARBA" id="ARBA00022527"/>
    </source>
</evidence>
<keyword evidence="3" id="KW-0433">Leucine-rich repeat</keyword>
<dbReference type="InterPro" id="IPR032675">
    <property type="entry name" value="LRR_dom_sf"/>
</dbReference>
<keyword evidence="6 8" id="KW-0067">ATP-binding</keyword>
<dbReference type="PhylomeDB" id="A0A0D2UGK4"/>
<dbReference type="PANTHER" id="PTHR24113:SF12">
    <property type="entry name" value="RAN GTPASE-ACTIVATING PROTEIN 1"/>
    <property type="match status" value="1"/>
</dbReference>
<dbReference type="SMART" id="SM00368">
    <property type="entry name" value="LRR_RI"/>
    <property type="match status" value="12"/>
</dbReference>
<dbReference type="SUPFAM" id="SSF52047">
    <property type="entry name" value="RNI-like"/>
    <property type="match status" value="2"/>
</dbReference>
<evidence type="ECO:0000256" key="4">
    <source>
        <dbReference type="ARBA" id="ARBA00022737"/>
    </source>
</evidence>
<organism evidence="12 13">
    <name type="scientific">Capsaspora owczarzaki (strain ATCC 30864)</name>
    <dbReference type="NCBI Taxonomy" id="595528"/>
    <lineage>
        <taxon>Eukaryota</taxon>
        <taxon>Filasterea</taxon>
        <taxon>Capsaspora</taxon>
    </lineage>
</organism>
<evidence type="ECO:0000256" key="6">
    <source>
        <dbReference type="ARBA" id="ARBA00022840"/>
    </source>
</evidence>
<dbReference type="GO" id="GO:0005096">
    <property type="term" value="F:GTPase activator activity"/>
    <property type="evidence" value="ECO:0007669"/>
    <property type="project" value="UniProtKB-KW"/>
</dbReference>
<sequence length="810" mass="87278">MASAWTPRQRELFEKAKSSNVVERSGITDADALVIAEGLKENRNLQYLDLDGNQIGDAGAQAIGAALRNKAKLSILYLSRNKIGDTGARAIAEGLQTSTALTDLRMFENQIGDAGAQAIGSALRNKTKLSILYLDVNRISDIGARAIAEGLQSSTALTVLVMHANQIGDEGAQAIGSALRNKSTLTALSLSNNKISDIGARAIAEGLQTSTALTDLRMHTNQIGDAGAQAIGSALRNKANLSILYLSNNKIGDIGARAIAEGLQTSTVLTDFRMFENQIGDAGAQAIGAALRNKTNLSILYLSNNKIGDIGARAIAEGLQTSTALTDLRMHTNQIGDAGAEAVGSALRNKANLSKLNLTDNQISASAVQFLSKSVLAKCVFSAENQRTRPQNAISPPAIPPKPAHLDHTPNSPLAASDATSQQVRELQARIAQLELAQQTTTAAPILSTIPRVSLQVLSQATTQFSESKRIGGGGFGSVYSGVWSGQRVAVKRLAADSTQGVAQFEAELEALSRFRHPNIVTIMCYAQEGNERCLVYELMPNGSVRERLDRKGGTPALSWQQRRTIATDIANAMHFVQTAIPRQPLFHLDLKTDNVLLAADFHAKVADFGLTRSAPAQVDAHSYIRTQTVQGTLQYICPQYHQEGKVSIKTDVYSYGMILLELVTGQQPSIDLMGTVRHQLKRSRKIDAVLDKAIDWSSEAKESAQAIAEHAADCLEPTRVDRPSFGEILRRLSGEEVAGANEEEIIEGSDRECLVCYNAPTNAKLMPCHHACVCVACAQWMIQRRDKCMICRVLPTSFQQGTYTKTFVP</sequence>
<dbReference type="PANTHER" id="PTHR24113">
    <property type="entry name" value="RAN GTPASE-ACTIVATING PROTEIN 1"/>
    <property type="match status" value="1"/>
</dbReference>
<dbReference type="PROSITE" id="PS50011">
    <property type="entry name" value="PROTEIN_KINASE_DOM"/>
    <property type="match status" value="1"/>
</dbReference>
<evidence type="ECO:0000259" key="11">
    <source>
        <dbReference type="PROSITE" id="PS50089"/>
    </source>
</evidence>
<dbReference type="InterPro" id="IPR001611">
    <property type="entry name" value="Leu-rich_rpt"/>
</dbReference>
<dbReference type="OrthoDB" id="184583at2759"/>
<dbReference type="GO" id="GO:0048471">
    <property type="term" value="C:perinuclear region of cytoplasm"/>
    <property type="evidence" value="ECO:0007669"/>
    <property type="project" value="TreeGrafter"/>
</dbReference>
<dbReference type="InterPro" id="IPR001245">
    <property type="entry name" value="Ser-Thr/Tyr_kinase_cat_dom"/>
</dbReference>
<keyword evidence="7" id="KW-0863">Zinc-finger</keyword>
<dbReference type="Gene3D" id="3.80.10.10">
    <property type="entry name" value="Ribonuclease Inhibitor"/>
    <property type="match status" value="3"/>
</dbReference>
<gene>
    <name evidence="12" type="ORF">CAOG_008838</name>
</gene>
<keyword evidence="7" id="KW-0862">Zinc</keyword>
<feature type="domain" description="Protein kinase" evidence="10">
    <location>
        <begin position="465"/>
        <end position="739"/>
    </location>
</feature>
<evidence type="ECO:0000256" key="5">
    <source>
        <dbReference type="ARBA" id="ARBA00022741"/>
    </source>
</evidence>
<evidence type="ECO:0000259" key="10">
    <source>
        <dbReference type="PROSITE" id="PS50011"/>
    </source>
</evidence>
<reference evidence="13" key="1">
    <citation type="submission" date="2011-02" db="EMBL/GenBank/DDBJ databases">
        <title>The Genome Sequence of Capsaspora owczarzaki ATCC 30864.</title>
        <authorList>
            <person name="Russ C."/>
            <person name="Cuomo C."/>
            <person name="Burger G."/>
            <person name="Gray M.W."/>
            <person name="Holland P.W.H."/>
            <person name="King N."/>
            <person name="Lang F.B.F."/>
            <person name="Roger A.J."/>
            <person name="Ruiz-Trillo I."/>
            <person name="Young S.K."/>
            <person name="Zeng Q."/>
            <person name="Gargeya S."/>
            <person name="Alvarado L."/>
            <person name="Berlin A."/>
            <person name="Chapman S.B."/>
            <person name="Chen Z."/>
            <person name="Freedman E."/>
            <person name="Gellesch M."/>
            <person name="Goldberg J."/>
            <person name="Griggs A."/>
            <person name="Gujja S."/>
            <person name="Heilman E."/>
            <person name="Heiman D."/>
            <person name="Howarth C."/>
            <person name="Mehta T."/>
            <person name="Neiman D."/>
            <person name="Pearson M."/>
            <person name="Roberts A."/>
            <person name="Saif S."/>
            <person name="Shea T."/>
            <person name="Shenoy N."/>
            <person name="Sisk P."/>
            <person name="Stolte C."/>
            <person name="Sykes S."/>
            <person name="White J."/>
            <person name="Yandava C."/>
            <person name="Haas B."/>
            <person name="Nusbaum C."/>
            <person name="Birren B."/>
        </authorList>
    </citation>
    <scope>NUCLEOTIDE SEQUENCE</scope>
    <source>
        <strain evidence="13">ATCC 30864</strain>
    </source>
</reference>
<dbReference type="Gene3D" id="3.30.200.20">
    <property type="entry name" value="Phosphorylase Kinase, domain 1"/>
    <property type="match status" value="1"/>
</dbReference>
<evidence type="ECO:0000256" key="9">
    <source>
        <dbReference type="SAM" id="MobiDB-lite"/>
    </source>
</evidence>
<evidence type="ECO:0000313" key="12">
    <source>
        <dbReference type="EMBL" id="KJE94206.1"/>
    </source>
</evidence>
<dbReference type="Pfam" id="PF13920">
    <property type="entry name" value="zf-C3HC4_3"/>
    <property type="match status" value="1"/>
</dbReference>
<dbReference type="InterPro" id="IPR001841">
    <property type="entry name" value="Znf_RING"/>
</dbReference>
<dbReference type="SMART" id="SM00220">
    <property type="entry name" value="S_TKc"/>
    <property type="match status" value="1"/>
</dbReference>
<dbReference type="SUPFAM" id="SSF56112">
    <property type="entry name" value="Protein kinase-like (PK-like)"/>
    <property type="match status" value="1"/>
</dbReference>
<dbReference type="InterPro" id="IPR011009">
    <property type="entry name" value="Kinase-like_dom_sf"/>
</dbReference>